<organism evidence="1">
    <name type="scientific">anaerobic digester metagenome</name>
    <dbReference type="NCBI Taxonomy" id="1263854"/>
    <lineage>
        <taxon>unclassified sequences</taxon>
        <taxon>metagenomes</taxon>
        <taxon>ecological metagenomes</taxon>
    </lineage>
</organism>
<dbReference type="AlphaFoldDB" id="A0A485LW51"/>
<name>A0A485LW51_9ZZZZ</name>
<dbReference type="EMBL" id="CAADRM010000039">
    <property type="protein sequence ID" value="VFU12378.1"/>
    <property type="molecule type" value="Genomic_DNA"/>
</dbReference>
<gene>
    <name evidence="1" type="ORF">SCFA_1330005</name>
</gene>
<reference evidence="1" key="1">
    <citation type="submission" date="2019-03" db="EMBL/GenBank/DDBJ databases">
        <authorList>
            <person name="Hao L."/>
        </authorList>
    </citation>
    <scope>NUCLEOTIDE SEQUENCE</scope>
</reference>
<evidence type="ECO:0000313" key="1">
    <source>
        <dbReference type="EMBL" id="VFU12378.1"/>
    </source>
</evidence>
<accession>A0A485LW51</accession>
<proteinExistence type="predicted"/>
<sequence>MFLSSKYHVNRLIFSDRIILNTNEYGPWKSATC</sequence>
<protein>
    <submittedName>
        <fullName evidence="1">Uncharacterized protein</fullName>
    </submittedName>
</protein>